<dbReference type="InterPro" id="IPR036291">
    <property type="entry name" value="NAD(P)-bd_dom_sf"/>
</dbReference>
<keyword evidence="3" id="KW-1185">Reference proteome</keyword>
<dbReference type="RefSeq" id="WP_125138008.1">
    <property type="nucleotide sequence ID" value="NZ_LR130778.1"/>
</dbReference>
<dbReference type="AlphaFoldDB" id="A0A3P7PZH2"/>
<protein>
    <submittedName>
        <fullName evidence="2">CoA-binding protein</fullName>
    </submittedName>
</protein>
<dbReference type="SUPFAM" id="SSF51735">
    <property type="entry name" value="NAD(P)-binding Rossmann-fold domains"/>
    <property type="match status" value="1"/>
</dbReference>
<reference evidence="2 3" key="1">
    <citation type="submission" date="2018-09" db="EMBL/GenBank/DDBJ databases">
        <authorList>
            <person name="Postec A."/>
        </authorList>
    </citation>
    <scope>NUCLEOTIDE SEQUENCE [LARGE SCALE GENOMIC DNA]</scope>
    <source>
        <strain evidence="2">70B-A</strain>
    </source>
</reference>
<dbReference type="InterPro" id="IPR003781">
    <property type="entry name" value="CoA-bd"/>
</dbReference>
<feature type="domain" description="CoA-binding" evidence="1">
    <location>
        <begin position="6"/>
        <end position="98"/>
    </location>
</feature>
<dbReference type="Pfam" id="PF13380">
    <property type="entry name" value="CoA_binding_2"/>
    <property type="match status" value="1"/>
</dbReference>
<dbReference type="Gene3D" id="3.40.50.720">
    <property type="entry name" value="NAD(P)-binding Rossmann-like Domain"/>
    <property type="match status" value="1"/>
</dbReference>
<organism evidence="2 3">
    <name type="scientific">Petrocella atlantisensis</name>
    <dbReference type="NCBI Taxonomy" id="2173034"/>
    <lineage>
        <taxon>Bacteria</taxon>
        <taxon>Bacillati</taxon>
        <taxon>Bacillota</taxon>
        <taxon>Clostridia</taxon>
        <taxon>Lachnospirales</taxon>
        <taxon>Vallitaleaceae</taxon>
        <taxon>Petrocella</taxon>
    </lineage>
</organism>
<evidence type="ECO:0000313" key="3">
    <source>
        <dbReference type="Proteomes" id="UP000279029"/>
    </source>
</evidence>
<gene>
    <name evidence="2" type="ORF">PATL70BA_3032</name>
</gene>
<dbReference type="SMART" id="SM00881">
    <property type="entry name" value="CoA_binding"/>
    <property type="match status" value="1"/>
</dbReference>
<dbReference type="PANTHER" id="PTHR33303">
    <property type="entry name" value="CYTOPLASMIC PROTEIN-RELATED"/>
    <property type="match status" value="1"/>
</dbReference>
<evidence type="ECO:0000259" key="1">
    <source>
        <dbReference type="SMART" id="SM00881"/>
    </source>
</evidence>
<dbReference type="EMBL" id="LR130778">
    <property type="protein sequence ID" value="VDN48947.1"/>
    <property type="molecule type" value="Genomic_DNA"/>
</dbReference>
<evidence type="ECO:0000313" key="2">
    <source>
        <dbReference type="EMBL" id="VDN48947.1"/>
    </source>
</evidence>
<dbReference type="Proteomes" id="UP000279029">
    <property type="component" value="Chromosome"/>
</dbReference>
<accession>A0A3P7PZH2</accession>
<dbReference type="KEGG" id="cbar:PATL70BA_3032"/>
<name>A0A3P7PZH2_9FIRM</name>
<dbReference type="OrthoDB" id="9804695at2"/>
<proteinExistence type="predicted"/>
<dbReference type="PANTHER" id="PTHR33303:SF2">
    <property type="entry name" value="COA-BINDING DOMAIN-CONTAINING PROTEIN"/>
    <property type="match status" value="1"/>
</dbReference>
<sequence>MSQHEWLEYKNWAVIGASEKNRSYGRKITQRLLDEGYNVIPVSRNYDTILGEKSYQKLTEYDGPIDVVDFVISPSIGIRILDDVIEKGIKKILLQPGSASAALIQKAKNHDIEVLESCVLVLLSEK</sequence>